<dbReference type="HOGENOM" id="CLU_2773046_0_0_5"/>
<dbReference type="EMBL" id="CP006877">
    <property type="protein sequence ID" value="AJD40974.1"/>
    <property type="molecule type" value="Genomic_DNA"/>
</dbReference>
<dbReference type="AlphaFoldDB" id="A0A0B4WZA5"/>
<sequence length="71" mass="8427">MTVRRDFTYEEWSILLQLYRHENAALADEIDRRFVELGVIERTAGARGLSAAGKRLVEHELLMERRNRLQR</sequence>
<keyword evidence="2" id="KW-1185">Reference proteome</keyword>
<organism evidence="1 2">
    <name type="scientific">Rhizobium gallicum bv. gallicum R602sp</name>
    <dbReference type="NCBI Taxonomy" id="1041138"/>
    <lineage>
        <taxon>Bacteria</taxon>
        <taxon>Pseudomonadati</taxon>
        <taxon>Pseudomonadota</taxon>
        <taxon>Alphaproteobacteria</taxon>
        <taxon>Hyphomicrobiales</taxon>
        <taxon>Rhizobiaceae</taxon>
        <taxon>Rhizobium/Agrobacterium group</taxon>
        <taxon>Rhizobium</taxon>
    </lineage>
</organism>
<reference evidence="1 2" key="1">
    <citation type="submission" date="2013-11" db="EMBL/GenBank/DDBJ databases">
        <title>Complete genome sequence of Rhizobium gallicum bv. gallicum R602.</title>
        <authorList>
            <person name="Bustos P."/>
            <person name="Santamaria R.I."/>
            <person name="Lozano L."/>
            <person name="Acosta J.L."/>
            <person name="Ormeno-Orrillo E."/>
            <person name="Rogel M.A."/>
            <person name="Romero D."/>
            <person name="Cevallos M.A."/>
            <person name="Martinez-Romero E."/>
            <person name="Gonzalez V."/>
        </authorList>
    </citation>
    <scope>NUCLEOTIDE SEQUENCE [LARGE SCALE GENOMIC DNA]</scope>
    <source>
        <strain evidence="1 2">R602</strain>
    </source>
</reference>
<dbReference type="Proteomes" id="UP000031368">
    <property type="component" value="Chromosome"/>
</dbReference>
<evidence type="ECO:0000313" key="2">
    <source>
        <dbReference type="Proteomes" id="UP000031368"/>
    </source>
</evidence>
<evidence type="ECO:0000313" key="1">
    <source>
        <dbReference type="EMBL" id="AJD40974.1"/>
    </source>
</evidence>
<accession>A0A0B4WZA5</accession>
<name>A0A0B4WZA5_9HYPH</name>
<protein>
    <submittedName>
        <fullName evidence="1">Uncharacterized protein</fullName>
    </submittedName>
</protein>
<proteinExistence type="predicted"/>
<dbReference type="KEGG" id="rga:RGR602_CH01630"/>
<gene>
    <name evidence="1" type="ORF">RGR602_CH01630</name>
</gene>